<dbReference type="Proteomes" id="UP001501771">
    <property type="component" value="Unassembled WGS sequence"/>
</dbReference>
<evidence type="ECO:0000313" key="8">
    <source>
        <dbReference type="Proteomes" id="UP001501771"/>
    </source>
</evidence>
<comment type="caution">
    <text evidence="7">The sequence shown here is derived from an EMBL/GenBank/DDBJ whole genome shotgun (WGS) entry which is preliminary data.</text>
</comment>
<name>A0ABN3A3X0_9ACTN</name>
<dbReference type="RefSeq" id="WP_344156069.1">
    <property type="nucleotide sequence ID" value="NZ_BAAAQR010000014.1"/>
</dbReference>
<dbReference type="SUPFAM" id="SSF53187">
    <property type="entry name" value="Zn-dependent exopeptidases"/>
    <property type="match status" value="1"/>
</dbReference>
<reference evidence="7 8" key="1">
    <citation type="journal article" date="2019" name="Int. J. Syst. Evol. Microbiol.">
        <title>The Global Catalogue of Microorganisms (GCM) 10K type strain sequencing project: providing services to taxonomists for standard genome sequencing and annotation.</title>
        <authorList>
            <consortium name="The Broad Institute Genomics Platform"/>
            <consortium name="The Broad Institute Genome Sequencing Center for Infectious Disease"/>
            <person name="Wu L."/>
            <person name="Ma J."/>
        </authorList>
    </citation>
    <scope>NUCLEOTIDE SEQUENCE [LARGE SCALE GENOMIC DNA]</scope>
    <source>
        <strain evidence="7 8">JCM 16022</strain>
    </source>
</reference>
<comment type="similarity">
    <text evidence="2">Belongs to the peptidase M20A family.</text>
</comment>
<dbReference type="InterPro" id="IPR002933">
    <property type="entry name" value="Peptidase_M20"/>
</dbReference>
<dbReference type="PROSITE" id="PS00758">
    <property type="entry name" value="ARGE_DAPE_CPG2_1"/>
    <property type="match status" value="1"/>
</dbReference>
<dbReference type="Gene3D" id="3.30.70.360">
    <property type="match status" value="1"/>
</dbReference>
<dbReference type="InterPro" id="IPR001261">
    <property type="entry name" value="ArgE/DapE_CS"/>
</dbReference>
<evidence type="ECO:0000256" key="5">
    <source>
        <dbReference type="ARBA" id="ARBA00022833"/>
    </source>
</evidence>
<keyword evidence="5" id="KW-0862">Zinc</keyword>
<evidence type="ECO:0000256" key="1">
    <source>
        <dbReference type="ARBA" id="ARBA00001947"/>
    </source>
</evidence>
<dbReference type="InterPro" id="IPR036264">
    <property type="entry name" value="Bact_exopeptidase_dim_dom"/>
</dbReference>
<dbReference type="PANTHER" id="PTHR43808">
    <property type="entry name" value="ACETYLORNITHINE DEACETYLASE"/>
    <property type="match status" value="1"/>
</dbReference>
<dbReference type="Gene3D" id="1.10.150.900">
    <property type="match status" value="1"/>
</dbReference>
<feature type="domain" description="Peptidase M20 dimerisation" evidence="6">
    <location>
        <begin position="197"/>
        <end position="333"/>
    </location>
</feature>
<evidence type="ECO:0000256" key="2">
    <source>
        <dbReference type="ARBA" id="ARBA00006247"/>
    </source>
</evidence>
<dbReference type="SUPFAM" id="SSF55031">
    <property type="entry name" value="Bacterial exopeptidase dimerisation domain"/>
    <property type="match status" value="1"/>
</dbReference>
<dbReference type="InterPro" id="IPR011650">
    <property type="entry name" value="Peptidase_M20_dimer"/>
</dbReference>
<evidence type="ECO:0000313" key="7">
    <source>
        <dbReference type="EMBL" id="GAA2153410.1"/>
    </source>
</evidence>
<organism evidence="7 8">
    <name type="scientific">Nocardioides koreensis</name>
    <dbReference type="NCBI Taxonomy" id="433651"/>
    <lineage>
        <taxon>Bacteria</taxon>
        <taxon>Bacillati</taxon>
        <taxon>Actinomycetota</taxon>
        <taxon>Actinomycetes</taxon>
        <taxon>Propionibacteriales</taxon>
        <taxon>Nocardioidaceae</taxon>
        <taxon>Nocardioides</taxon>
    </lineage>
</organism>
<accession>A0ABN3A3X0</accession>
<dbReference type="Pfam" id="PF01546">
    <property type="entry name" value="Peptidase_M20"/>
    <property type="match status" value="1"/>
</dbReference>
<keyword evidence="8" id="KW-1185">Reference proteome</keyword>
<dbReference type="PANTHER" id="PTHR43808:SF8">
    <property type="entry name" value="PEPTIDASE M20 DIMERISATION DOMAIN-CONTAINING PROTEIN"/>
    <property type="match status" value="1"/>
</dbReference>
<evidence type="ECO:0000256" key="3">
    <source>
        <dbReference type="ARBA" id="ARBA00022723"/>
    </source>
</evidence>
<evidence type="ECO:0000256" key="4">
    <source>
        <dbReference type="ARBA" id="ARBA00022801"/>
    </source>
</evidence>
<dbReference type="EMBL" id="BAAAQR010000014">
    <property type="protein sequence ID" value="GAA2153410.1"/>
    <property type="molecule type" value="Genomic_DNA"/>
</dbReference>
<proteinExistence type="inferred from homology"/>
<sequence length="443" mass="46989">MNPLHEEVVELTRQLVRFDTSNAPEAALGRKPGNETGPAAYLLDHLTDAGVDCELVARDPDRANLVARIPGTGEAPSLAFVGHTDVVPADPRDWTHPPFAAVVDEAGFLWGRGAIDMKNEVAARAVAMAELARSGFRPRGDLWLLAVADEEDGTADVGMRWLLEARPDIRPDLAINEGGGERLPLPDGRTVQTVSVGEKGTYPVRVVAVGEAGHASTPSVGDNAAPLLGELLRRVGRGMPSRTPSALVDRTLELLLGEPVTDLEQAIARAAALHPVLAHSLPALVGTTMAPTLLAGSTTRNVMPARASMELDCRILPGTTETDVEREVRARLGPDLAYELEWPEQLVAGSASAADTPLMTALTEVLRAGGDDALPLPVISTGFTDSVYLRAAGTPTAYGFSPFRSTSAEVLTAGFHNADERVHIDDLLLAVTFHVDLARRLLG</sequence>
<keyword evidence="4" id="KW-0378">Hydrolase</keyword>
<dbReference type="Gene3D" id="3.40.630.10">
    <property type="entry name" value="Zn peptidases"/>
    <property type="match status" value="1"/>
</dbReference>
<dbReference type="InterPro" id="IPR050072">
    <property type="entry name" value="Peptidase_M20A"/>
</dbReference>
<gene>
    <name evidence="7" type="ORF">GCM10009844_37790</name>
</gene>
<dbReference type="Pfam" id="PF07687">
    <property type="entry name" value="M20_dimer"/>
    <property type="match status" value="1"/>
</dbReference>
<keyword evidence="3" id="KW-0479">Metal-binding</keyword>
<protein>
    <submittedName>
        <fullName evidence="7">M20/M25/M40 family metallo-hydrolase</fullName>
    </submittedName>
</protein>
<evidence type="ECO:0000259" key="6">
    <source>
        <dbReference type="Pfam" id="PF07687"/>
    </source>
</evidence>
<comment type="cofactor">
    <cofactor evidence="1">
        <name>Zn(2+)</name>
        <dbReference type="ChEBI" id="CHEBI:29105"/>
    </cofactor>
</comment>